<gene>
    <name evidence="1" type="ORF">NCS57_00414400</name>
</gene>
<evidence type="ECO:0000313" key="1">
    <source>
        <dbReference type="EMBL" id="KAI8675143.1"/>
    </source>
</evidence>
<name>A0ACC0R4H9_9HYPO</name>
<comment type="caution">
    <text evidence="1">The sequence shown here is derived from an EMBL/GenBank/DDBJ whole genome shotgun (WGS) entry which is preliminary data.</text>
</comment>
<reference evidence="1" key="1">
    <citation type="submission" date="2022-06" db="EMBL/GenBank/DDBJ databases">
        <title>Fusarium solani species complex genomes reveal bases of compartmentalisation and animal pathogenesis.</title>
        <authorList>
            <person name="Tsai I.J."/>
        </authorList>
    </citation>
    <scope>NUCLEOTIDE SEQUENCE</scope>
    <source>
        <strain evidence="1">Fu6.1</strain>
    </source>
</reference>
<proteinExistence type="predicted"/>
<sequence length="387" mass="43747">MTQQPTGYESGIVLLSRFPRLLDRGGWAAHLSDTVARFASRLFPASHRSVAFSPRSSQTSSSRGTLSITQLTSRLRGNMLASFALLTIARALGETPEQGKPRAVVCIRSSQRLSCTIQRFETLWRDWAVCARVQYRNRQHPELDQLFSRTSRVMAYSAMLICDIKMVIRREAKVKVSSARVIRILKAARKAIISGQRITHLEQMQSWVLPEKPPPGTPASDASVLEYERRRRLNEKADTLVQRRKKPVQCCMFVALALYQFLYGDGLHEFVAEYEDEVVRDTFSRAISIDDAKTYESLQLTDHCRARLTPPQDKIPKSGIPFGELTCIPRFVRNPMACGTPVVTNQFRLEKDEREFINLNRNNKPQHIGLAASSDGSSVESPDSFES</sequence>
<keyword evidence="2" id="KW-1185">Reference proteome</keyword>
<evidence type="ECO:0000313" key="2">
    <source>
        <dbReference type="Proteomes" id="UP001065298"/>
    </source>
</evidence>
<accession>A0ACC0R4H9</accession>
<organism evidence="1 2">
    <name type="scientific">Fusarium keratoplasticum</name>
    <dbReference type="NCBI Taxonomy" id="1328300"/>
    <lineage>
        <taxon>Eukaryota</taxon>
        <taxon>Fungi</taxon>
        <taxon>Dikarya</taxon>
        <taxon>Ascomycota</taxon>
        <taxon>Pezizomycotina</taxon>
        <taxon>Sordariomycetes</taxon>
        <taxon>Hypocreomycetidae</taxon>
        <taxon>Hypocreales</taxon>
        <taxon>Nectriaceae</taxon>
        <taxon>Fusarium</taxon>
        <taxon>Fusarium solani species complex</taxon>
    </lineage>
</organism>
<dbReference type="EMBL" id="CM046505">
    <property type="protein sequence ID" value="KAI8675143.1"/>
    <property type="molecule type" value="Genomic_DNA"/>
</dbReference>
<dbReference type="Proteomes" id="UP001065298">
    <property type="component" value="Chromosome 3"/>
</dbReference>
<protein>
    <submittedName>
        <fullName evidence="1">Uncharacterized protein</fullName>
    </submittedName>
</protein>